<feature type="coiled-coil region" evidence="1">
    <location>
        <begin position="116"/>
        <end position="143"/>
    </location>
</feature>
<reference evidence="2" key="1">
    <citation type="submission" date="2020-01" db="EMBL/GenBank/DDBJ databases">
        <authorList>
            <person name="Meier V. D."/>
            <person name="Meier V D."/>
        </authorList>
    </citation>
    <scope>NUCLEOTIDE SEQUENCE</scope>
    <source>
        <strain evidence="2">HLG_WM_MAG_04</strain>
    </source>
</reference>
<sequence length="148" mass="17388">MKKYPYILSLTITLSTFSASEVLISISDDDPNKKSNVVVSTDKNGNKDYIYIDKDSQIINSTIGTNININQSTPRTKEESIAFYNKRIIYYKSKIDSYHDKIDKYKEKIIDKPKYKERYQDKIERYFEKINSYKDKIAETNLKITALK</sequence>
<evidence type="ECO:0000256" key="1">
    <source>
        <dbReference type="SAM" id="Coils"/>
    </source>
</evidence>
<dbReference type="EMBL" id="CACVAX010000001">
    <property type="protein sequence ID" value="CAA6800307.1"/>
    <property type="molecule type" value="Genomic_DNA"/>
</dbReference>
<accession>A0A6S6SAY3</accession>
<keyword evidence="1" id="KW-0175">Coiled coil</keyword>
<organism evidence="2">
    <name type="scientific">uncultured Sulfurovum sp</name>
    <dbReference type="NCBI Taxonomy" id="269237"/>
    <lineage>
        <taxon>Bacteria</taxon>
        <taxon>Pseudomonadati</taxon>
        <taxon>Campylobacterota</taxon>
        <taxon>Epsilonproteobacteria</taxon>
        <taxon>Campylobacterales</taxon>
        <taxon>Sulfurovaceae</taxon>
        <taxon>Sulfurovum</taxon>
        <taxon>environmental samples</taxon>
    </lineage>
</organism>
<name>A0A6S6SAY3_9BACT</name>
<protein>
    <submittedName>
        <fullName evidence="2">Uncharacterized protein</fullName>
    </submittedName>
</protein>
<evidence type="ECO:0000313" key="2">
    <source>
        <dbReference type="EMBL" id="CAA6800307.1"/>
    </source>
</evidence>
<proteinExistence type="predicted"/>
<gene>
    <name evidence="2" type="ORF">HELGO_WM9739</name>
</gene>
<dbReference type="AlphaFoldDB" id="A0A6S6SAY3"/>